<dbReference type="InterPro" id="IPR010869">
    <property type="entry name" value="DUF1501"/>
</dbReference>
<dbReference type="SUPFAM" id="SSF49785">
    <property type="entry name" value="Galactose-binding domain-like"/>
    <property type="match status" value="2"/>
</dbReference>
<dbReference type="Gene3D" id="2.60.120.260">
    <property type="entry name" value="Galactose-binding domain-like"/>
    <property type="match status" value="3"/>
</dbReference>
<feature type="region of interest" description="Disordered" evidence="1">
    <location>
        <begin position="3254"/>
        <end position="3283"/>
    </location>
</feature>
<keyword evidence="3" id="KW-1185">Reference proteome</keyword>
<feature type="region of interest" description="Disordered" evidence="1">
    <location>
        <begin position="255"/>
        <end position="275"/>
    </location>
</feature>
<dbReference type="InterPro" id="IPR014917">
    <property type="entry name" value="DUF1800"/>
</dbReference>
<dbReference type="GeneID" id="7448227"/>
<reference evidence="2 3" key="2">
    <citation type="journal article" date="2008" name="Nature">
        <title>The Phaeodactylum genome reveals the evolutionary history of diatom genomes.</title>
        <authorList>
            <person name="Bowler C."/>
            <person name="Allen A.E."/>
            <person name="Badger J.H."/>
            <person name="Grimwood J."/>
            <person name="Jabbari K."/>
            <person name="Kuo A."/>
            <person name="Maheswari U."/>
            <person name="Martens C."/>
            <person name="Maumus F."/>
            <person name="Otillar R.P."/>
            <person name="Rayko E."/>
            <person name="Salamov A."/>
            <person name="Vandepoele K."/>
            <person name="Beszteri B."/>
            <person name="Gruber A."/>
            <person name="Heijde M."/>
            <person name="Katinka M."/>
            <person name="Mock T."/>
            <person name="Valentin K."/>
            <person name="Verret F."/>
            <person name="Berges J.A."/>
            <person name="Brownlee C."/>
            <person name="Cadoret J.P."/>
            <person name="Chiovitti A."/>
            <person name="Choi C.J."/>
            <person name="Coesel S."/>
            <person name="De Martino A."/>
            <person name="Detter J.C."/>
            <person name="Durkin C."/>
            <person name="Falciatore A."/>
            <person name="Fournet J."/>
            <person name="Haruta M."/>
            <person name="Huysman M.J."/>
            <person name="Jenkins B.D."/>
            <person name="Jiroutova K."/>
            <person name="Jorgensen R.E."/>
            <person name="Joubert Y."/>
            <person name="Kaplan A."/>
            <person name="Kroger N."/>
            <person name="Kroth P.G."/>
            <person name="La Roche J."/>
            <person name="Lindquist E."/>
            <person name="Lommer M."/>
            <person name="Martin-Jezequel V."/>
            <person name="Lopez P.J."/>
            <person name="Lucas S."/>
            <person name="Mangogna M."/>
            <person name="McGinnis K."/>
            <person name="Medlin L.K."/>
            <person name="Montsant A."/>
            <person name="Oudot-Le Secq M.P."/>
            <person name="Napoli C."/>
            <person name="Obornik M."/>
            <person name="Parker M.S."/>
            <person name="Petit J.L."/>
            <person name="Porcel B.M."/>
            <person name="Poulsen N."/>
            <person name="Robison M."/>
            <person name="Rychlewski L."/>
            <person name="Rynearson T.A."/>
            <person name="Schmutz J."/>
            <person name="Shapiro H."/>
            <person name="Siaut M."/>
            <person name="Stanley M."/>
            <person name="Sussman M.R."/>
            <person name="Taylor A.R."/>
            <person name="Vardi A."/>
            <person name="von Dassow P."/>
            <person name="Vyverman W."/>
            <person name="Willis A."/>
            <person name="Wyrwicz L.S."/>
            <person name="Rokhsar D.S."/>
            <person name="Weissenbach J."/>
            <person name="Armbrust E.V."/>
            <person name="Green B.R."/>
            <person name="Van de Peer Y."/>
            <person name="Grigoriev I.V."/>
        </authorList>
    </citation>
    <scope>NUCLEOTIDE SEQUENCE [LARGE SCALE GENOMIC DNA]</scope>
    <source>
        <strain evidence="2 3">CCMP1335</strain>
    </source>
</reference>
<dbReference type="PANTHER" id="PTHR43737:SF1">
    <property type="entry name" value="DUF1501 DOMAIN-CONTAINING PROTEIN"/>
    <property type="match status" value="1"/>
</dbReference>
<feature type="compositionally biased region" description="Pro residues" evidence="1">
    <location>
        <begin position="3261"/>
        <end position="3277"/>
    </location>
</feature>
<dbReference type="Pfam" id="PF22633">
    <property type="entry name" value="F5_F8_type_C_2"/>
    <property type="match status" value="2"/>
</dbReference>
<dbReference type="Gene3D" id="2.60.120.200">
    <property type="match status" value="1"/>
</dbReference>
<name>B8CFV9_THAPS</name>
<organism evidence="2 3">
    <name type="scientific">Thalassiosira pseudonana</name>
    <name type="common">Marine diatom</name>
    <name type="synonym">Cyclotella nana</name>
    <dbReference type="NCBI Taxonomy" id="35128"/>
    <lineage>
        <taxon>Eukaryota</taxon>
        <taxon>Sar</taxon>
        <taxon>Stramenopiles</taxon>
        <taxon>Ochrophyta</taxon>
        <taxon>Bacillariophyta</taxon>
        <taxon>Coscinodiscophyceae</taxon>
        <taxon>Thalassiosirophycidae</taxon>
        <taxon>Thalassiosirales</taxon>
        <taxon>Thalassiosiraceae</taxon>
        <taxon>Thalassiosira</taxon>
    </lineage>
</organism>
<dbReference type="HOGENOM" id="CLU_225006_0_0_1"/>
<dbReference type="EMBL" id="CM000653">
    <property type="protein sequence ID" value="EED87699.1"/>
    <property type="molecule type" value="Genomic_DNA"/>
</dbReference>
<dbReference type="Proteomes" id="UP000001449">
    <property type="component" value="Chromosome 22"/>
</dbReference>
<dbReference type="InParanoid" id="B8CFV9"/>
<gene>
    <name evidence="2" type="ORF">THAPSDRAFT_11897</name>
</gene>
<feature type="region of interest" description="Disordered" evidence="1">
    <location>
        <begin position="2686"/>
        <end position="2713"/>
    </location>
</feature>
<evidence type="ECO:0000313" key="2">
    <source>
        <dbReference type="EMBL" id="EED87699.1"/>
    </source>
</evidence>
<dbReference type="PANTHER" id="PTHR43737">
    <property type="entry name" value="BLL7424 PROTEIN"/>
    <property type="match status" value="1"/>
</dbReference>
<dbReference type="Pfam" id="PF07394">
    <property type="entry name" value="DUF1501"/>
    <property type="match status" value="1"/>
</dbReference>
<evidence type="ECO:0000256" key="1">
    <source>
        <dbReference type="SAM" id="MobiDB-lite"/>
    </source>
</evidence>
<proteinExistence type="predicted"/>
<accession>B8CFV9</accession>
<dbReference type="InterPro" id="IPR008979">
    <property type="entry name" value="Galactose-bd-like_sf"/>
</dbReference>
<dbReference type="PaxDb" id="35128-Thaps11897"/>
<protein>
    <submittedName>
        <fullName evidence="2">Uncharacterized protein</fullName>
    </submittedName>
</protein>
<feature type="compositionally biased region" description="Low complexity" evidence="1">
    <location>
        <begin position="2699"/>
        <end position="2713"/>
    </location>
</feature>
<dbReference type="KEGG" id="tps:THAPSDRAFT_11897"/>
<feature type="compositionally biased region" description="Polar residues" evidence="1">
    <location>
        <begin position="2686"/>
        <end position="2696"/>
    </location>
</feature>
<reference evidence="2 3" key="1">
    <citation type="journal article" date="2004" name="Science">
        <title>The genome of the diatom Thalassiosira pseudonana: ecology, evolution, and metabolism.</title>
        <authorList>
            <person name="Armbrust E.V."/>
            <person name="Berges J.A."/>
            <person name="Bowler C."/>
            <person name="Green B.R."/>
            <person name="Martinez D."/>
            <person name="Putnam N.H."/>
            <person name="Zhou S."/>
            <person name="Allen A.E."/>
            <person name="Apt K.E."/>
            <person name="Bechner M."/>
            <person name="Brzezinski M.A."/>
            <person name="Chaal B.K."/>
            <person name="Chiovitti A."/>
            <person name="Davis A.K."/>
            <person name="Demarest M.S."/>
            <person name="Detter J.C."/>
            <person name="Glavina T."/>
            <person name="Goodstein D."/>
            <person name="Hadi M.Z."/>
            <person name="Hellsten U."/>
            <person name="Hildebrand M."/>
            <person name="Jenkins B.D."/>
            <person name="Jurka J."/>
            <person name="Kapitonov V.V."/>
            <person name="Kroger N."/>
            <person name="Lau W.W."/>
            <person name="Lane T.W."/>
            <person name="Larimer F.W."/>
            <person name="Lippmeier J.C."/>
            <person name="Lucas S."/>
            <person name="Medina M."/>
            <person name="Montsant A."/>
            <person name="Obornik M."/>
            <person name="Parker M.S."/>
            <person name="Palenik B."/>
            <person name="Pazour G.J."/>
            <person name="Richardson P.M."/>
            <person name="Rynearson T.A."/>
            <person name="Saito M.A."/>
            <person name="Schwartz D.C."/>
            <person name="Thamatrakoln K."/>
            <person name="Valentin K."/>
            <person name="Vardi A."/>
            <person name="Wilkerson F.P."/>
            <person name="Rokhsar D.S."/>
        </authorList>
    </citation>
    <scope>NUCLEOTIDE SEQUENCE [LARGE SCALE GENOMIC DNA]</scope>
    <source>
        <strain evidence="2 3">CCMP1335</strain>
    </source>
</reference>
<dbReference type="OMA" id="DSNGPYH"/>
<dbReference type="eggNOG" id="ENOG502RUJQ">
    <property type="taxonomic scope" value="Eukaryota"/>
</dbReference>
<dbReference type="RefSeq" id="XP_002294919.1">
    <property type="nucleotide sequence ID" value="XM_002294883.1"/>
</dbReference>
<evidence type="ECO:0000313" key="3">
    <source>
        <dbReference type="Proteomes" id="UP000001449"/>
    </source>
</evidence>
<sequence length="3390" mass="375188">MCILSRWTTDLPSKNSGMGYYFPLGRSVPNVDDGQWTRLAGKGNRDIKYLCGEATEGGTGYTTGDSLCEVTLPTTSKRQSNGDMLELNTPYFLTYYSRSLTVREELSRFLQRTTFGPTPSELDALEVAYASLQAEGLSNEEAMEQLQIEWISSQMDPTTFSNTDWNDGKFSSLRAYWRKRLNPRMAETYRIGESGPAPCEVGSRWRKFAFTDLDVINARYLRWGPNAVPIQTASPHKIEVETVIFNGDPTSMPSTSLSPYISSRPSPLPTKPVPTSTPVAVSSSAPSVSFAPTNINILGYGDFEGPEINVLTNWPSRCERNLITLDGNSTEADQELVYEGSTSLNVTGGACFLFRQIGFNCPSQRVTLNITEGDTFRISLKVRMHEPNTVFQIYTAHYHPRKVSRWAIPEDDSHIVSRTLVKDADEWVTIEAIHTVGDDWTFEDTVLKPNLCNHYQLRFRTANSDGGFFIDDVRVEKIGSLEEDSVKRAFLKNPDFVMDHKYWKYAPNSGTVMVDPELRKNVMVLKKGRVLRQNIIENAVAGEKYHFGFYAKLVNTDSPVDLKIILRMRFKNRDTVYGPCAGPVCNLYERPVHLSLEPSNNEWQHVIADEFEMFGNYTLWKGKVDFILFQVVVFDMPNGAELRLADFHDLKQESVAPSTSFAPSVVPTTLTVQDVGYVIRYGGDVRTVVRSPFQIDKTGEVLPMDGSNRYILCAVDEIEGSVSDSPKGFSVIIDNVCTPIRGGNPTIDLDPRFVNFTEMHILDLSNSTSLSTINADQTYGSDLRLENEVQDDICSTFPSPYDNDYRGMDDLNPDAVPSRFEPDQNVFALLPDGSYAVYDPRLILHENSLDNPLMDGGGNSVLRSTLRAESGFQPKERLWGGEYYVYNDKNIALCANEHPNFLNREKCVLSYEPNACVVDRPSYRNERQRHTFANVQLSIKFDDETLASLHNVTISSKQEANATANTTDVDNERFIYAVSGLRYDDTNTDGSTIKLPCMSGNPRSRWIPRNDLESSSCTNDLQSSTNAVLKKALESSNDDNAYLRDIFLWNSHEDDGCDASDEMEYAMLILTKEGCWENVHPAHMSVIDFTPYVDEHPSSNPTDNSSITGFADSGILIYPDFHPMSYWEALMADNLLITPVSRYGDVMIMDDFAAVAGVNSDPVLLMSVADSLGEIMLNNQLEKNRGGDPRLDDYFDVMHDDLDCVGCQKSYGDYYSQKQTVWVMNALEGEDQLCSRMAWALYELVNVGLTTAPDNTETNLYTYDIYKRHCFGSYFDVLKEMSYNPKMGEQFSYVMSTATRYRWDAGGKMVYPDENFAREIMQLYTIGLHELNEDGTESRDAFGRLIQTYDNLDILSNARVWSGFEYTARRGNVEELFRANKSRQDPMRIEIDKHDFFPKYTLGAWSGDRYPLCTDLPQYHFLKVGAEYRLRGGTSLPASQSMPEAWDADSSIKRFVLSESSQLHQQLCNPDANGDCQLANTVILDDSLQCTGNECRVDNVVVVQVAPGTFYEYVRKPCVDLVFFEGAKKVVTGFDWVPKIGRQYTHSMCAHPRASVAARACCGTGTDAANTANLNYKLEYHGERVTFATNEARCAAAGGTVCDPTSLKAEEPIVNIHPKYNSVNPSQNTFFWTDTSCHQHVKVRDDGMVALVHESSQNANVENEDMVPYVNLNKTATYITLPWDEDPYTFVQIYPTKENNCGNGACTLTSQDECLCSTSVSESSAFSTLPTRDEILSTLFVGGFDPVIYADTSDSYSLVNSNSEVEAYSNTGSIGSTTTIFKVTDERGETVYLKNVISDVTFGGSYTMRNPVSFIDLVKVEERDAEYEVDAFLKYLMRYPSTAAFVSKKLIQFFGISNPSPGYTLRVSRAFKKGTYSRRGSTFGDGTHGNLAAVAAAISLDPEASNTVTDEDPTNGNVREPLLKVIHALRSLSFTRMHQVRYKEGLLKDMSWKVGQMVFEPPDQFSFFSSDYAPPGVFADVDIVSPESQLLSMSSVVGITNGFFSLFNFGLNNADGGFGPYMSTQRVIGDYSSSVGYLTHQVEGADIAGKIDELATVMTGGRLSIENKQVMIDAYTYFRREHDVETADKVLLGLMTTCPEFHTSNLVKKTGNKREVTPPATPTSEPYKAIVYIHLSGGLDSFNLLTPHNESGCYLYDNYFSLRGGSMGVGLAIEDLLPIDGTSAGIDGCDTFGLRSIAIVANDVLYAVQLIHSLCFVTQGHLHKPVSKANWQTETRTDLFSHNTMKKEAQLVDAFREGAGPGVLGRMLDKLQGYGHAVSSTSVNSKVPMVDGSPTTGRFADAISTEGLPRIFEREFLNGRSGKELQFFLEDLNAETKENSGVMSDMWSQRFIDIWDKTDTLVQTMRGVKLETAFTLPKKVADIDSINSQLKLVAGLIKAKSERGNGINRDVFYLQMGGFDTHSDQANILASRLPALNAAIANFWSEIKAQGLQDSVTVVQGSEFGRTITPNSNDGSDHAWGGNYFAFGGDVKGGKILGSYPRSFSEADPTNIGRGRLIPTHSWDALWFGITQWFGITAQADIDYVLPNSQNFGCDLFADSDLFKSGTHAIMGCGGPILKSGVNFEVPDPRFLTGEEQKTVCKLAVSAASKQLGINPYDTRCFIAEQVLVPSTENEGMFSVDGEANLNFDAAVPPAVANPATIASVAKTAASVASEFVVAGAVPQTEAPSASPSAFPTVSAAPTTTTREPSRSPIAASGLEFSSTDIGYVGFSGESYEALGGVYYVQGSGADIWSSSDAFHYMFFETSGDSAFTMLIENFSTNHAWSKVGIMFRDTLSPTSIHYTLMLTGANGIATQYRTCTSCGTQGVQTTALKPESVWFRVSKVGNVLTAYYKTFGSNYWIPTGAQLSIPNIKYSGYYVGVAITSHDNSKISSTRVSSVDLSRKCSSQTVTPEQCDQSTSCELGPASNMCYDTGPILTRTIRIALNPLTPRQQNAPVALHLSEVKVYDQFGINIAEGMSSTMSSIYIDSNGPYHSDPNSALDGEVSEENFFHTNFQTDAWWEVDLGEASYVSEIEIYNRVGDDNIRSRLMGAIVSLIDNDGQVFATRDLYDYPAQLNLPIIPIDVGTILARKIRVKLNSVNALHLAEVLVYDESGTNRAWQKKATMSSVYTDSNGPYHSDPNSALDGEVSEENFFHTDVEEGAWWEVDLGALVNVRRVQIFNRVGSSVQGRLSNADVQLIDNKGRVFDTKNLGNTDRVSQLNVYFDPTIRSPVPSWEYDVSYVEATPLPTLMPTEIPTFRPTPPPTMPPTPEPTPSPTEDSGLSGDITDFTYMGTGWCRSAADQYYDYVRLSASLMNIEICGMTCLDNGGLLKGFSTYGFNFCYCWYENGGIPQPPPSGSYHYHGFIGSGPVARTTGYGGNDCYKYDLS</sequence>
<dbReference type="Pfam" id="PF08811">
    <property type="entry name" value="DUF1800"/>
    <property type="match status" value="2"/>
</dbReference>